<keyword evidence="4 7" id="KW-0808">Transferase</keyword>
<comment type="similarity">
    <text evidence="2">Belongs to the class-I pyridoxal-phosphate-dependent aminotransferase family.</text>
</comment>
<dbReference type="PANTHER" id="PTHR43807">
    <property type="entry name" value="FI04487P"/>
    <property type="match status" value="1"/>
</dbReference>
<proteinExistence type="inferred from homology"/>
<dbReference type="PANTHER" id="PTHR43807:SF20">
    <property type="entry name" value="FI04487P"/>
    <property type="match status" value="1"/>
</dbReference>
<dbReference type="SUPFAM" id="SSF53383">
    <property type="entry name" value="PLP-dependent transferases"/>
    <property type="match status" value="1"/>
</dbReference>
<reference evidence="7" key="1">
    <citation type="journal article" date="2021" name="Nat. Commun.">
        <title>Genetic determinants of endophytism in the Arabidopsis root mycobiome.</title>
        <authorList>
            <person name="Mesny F."/>
            <person name="Miyauchi S."/>
            <person name="Thiergart T."/>
            <person name="Pickel B."/>
            <person name="Atanasova L."/>
            <person name="Karlsson M."/>
            <person name="Huettel B."/>
            <person name="Barry K.W."/>
            <person name="Haridas S."/>
            <person name="Chen C."/>
            <person name="Bauer D."/>
            <person name="Andreopoulos W."/>
            <person name="Pangilinan J."/>
            <person name="LaButti K."/>
            <person name="Riley R."/>
            <person name="Lipzen A."/>
            <person name="Clum A."/>
            <person name="Drula E."/>
            <person name="Henrissat B."/>
            <person name="Kohler A."/>
            <person name="Grigoriev I.V."/>
            <person name="Martin F.M."/>
            <person name="Hacquard S."/>
        </authorList>
    </citation>
    <scope>NUCLEOTIDE SEQUENCE</scope>
    <source>
        <strain evidence="7">MPI-SDFR-AT-0120</strain>
    </source>
</reference>
<dbReference type="OrthoDB" id="2414662at2759"/>
<name>A0A8K0R7F1_9PLEO</name>
<gene>
    <name evidence="7" type="ORF">FB567DRAFT_495029</name>
</gene>
<keyword evidence="8" id="KW-1185">Reference proteome</keyword>
<evidence type="ECO:0000256" key="3">
    <source>
        <dbReference type="ARBA" id="ARBA00022576"/>
    </source>
</evidence>
<dbReference type="InterPro" id="IPR015424">
    <property type="entry name" value="PyrdxlP-dep_Trfase"/>
</dbReference>
<evidence type="ECO:0000313" key="8">
    <source>
        <dbReference type="Proteomes" id="UP000813461"/>
    </source>
</evidence>
<dbReference type="AlphaFoldDB" id="A0A8K0R7F1"/>
<dbReference type="EMBL" id="JAGMVJ010000009">
    <property type="protein sequence ID" value="KAH7087318.1"/>
    <property type="molecule type" value="Genomic_DNA"/>
</dbReference>
<dbReference type="InterPro" id="IPR015421">
    <property type="entry name" value="PyrdxlP-dep_Trfase_major"/>
</dbReference>
<evidence type="ECO:0000256" key="4">
    <source>
        <dbReference type="ARBA" id="ARBA00022679"/>
    </source>
</evidence>
<keyword evidence="5" id="KW-0663">Pyridoxal phosphate</keyword>
<sequence length="421" mass="46996">MIKPAKRVATQRQDVWSFVNEAAAKAPIQPIINMGQGFFGYNPPDFVIKAAKSVFDHVHCNQYAPTKGRPTLKAAIAKSYAASFGRAINPETEVVVTTGANEGMLSAFFTFLEPGDEVIVFEPFFDQYISNIQMPGAKVVVVKLHAPPMVAKHIVSSAEWTVNFDELKRAITKNTKMIVLNTPHNPLGKVFSAMELEQIGQICVENNLILLSDEVYDHLLYVDSVRPAALHREIAERTLTVGSAGKMFYATGWRVGWLIGPANLIKHVAAAHTRICYSSVSPLQEAVALSLNQADTNGFFDQAVVDMLSKVKRFTAVFDELSIPYTRPEGGYFVVANLKKIQFPDDYFFPPHVAARPRDFRLSYFLMNEVGVAAVPPSEFYLNEDAHLIEDCLRFSVCKTDEDLEEAKRRLRGLSQYIRAQ</sequence>
<dbReference type="GO" id="GO:0005739">
    <property type="term" value="C:mitochondrion"/>
    <property type="evidence" value="ECO:0007669"/>
    <property type="project" value="TreeGrafter"/>
</dbReference>
<keyword evidence="3" id="KW-0032">Aminotransferase</keyword>
<dbReference type="GO" id="GO:0030170">
    <property type="term" value="F:pyridoxal phosphate binding"/>
    <property type="evidence" value="ECO:0007669"/>
    <property type="project" value="InterPro"/>
</dbReference>
<dbReference type="InterPro" id="IPR004839">
    <property type="entry name" value="Aminotransferase_I/II_large"/>
</dbReference>
<dbReference type="Proteomes" id="UP000813461">
    <property type="component" value="Unassembled WGS sequence"/>
</dbReference>
<evidence type="ECO:0000259" key="6">
    <source>
        <dbReference type="Pfam" id="PF00155"/>
    </source>
</evidence>
<evidence type="ECO:0000256" key="5">
    <source>
        <dbReference type="ARBA" id="ARBA00022898"/>
    </source>
</evidence>
<dbReference type="Gene3D" id="3.40.640.10">
    <property type="entry name" value="Type I PLP-dependent aspartate aminotransferase-like (Major domain)"/>
    <property type="match status" value="1"/>
</dbReference>
<dbReference type="InterPro" id="IPR051326">
    <property type="entry name" value="Kynurenine-oxoglutarate_AT"/>
</dbReference>
<dbReference type="FunFam" id="3.40.640.10:FF:000024">
    <property type="entry name" value="Kynurenine--oxoglutarate transaminase 3"/>
    <property type="match status" value="1"/>
</dbReference>
<organism evidence="7 8">
    <name type="scientific">Paraphoma chrysanthemicola</name>
    <dbReference type="NCBI Taxonomy" id="798071"/>
    <lineage>
        <taxon>Eukaryota</taxon>
        <taxon>Fungi</taxon>
        <taxon>Dikarya</taxon>
        <taxon>Ascomycota</taxon>
        <taxon>Pezizomycotina</taxon>
        <taxon>Dothideomycetes</taxon>
        <taxon>Pleosporomycetidae</taxon>
        <taxon>Pleosporales</taxon>
        <taxon>Pleosporineae</taxon>
        <taxon>Phaeosphaeriaceae</taxon>
        <taxon>Paraphoma</taxon>
    </lineage>
</organism>
<dbReference type="GO" id="GO:0016212">
    <property type="term" value="F:kynurenine-oxoglutarate transaminase activity"/>
    <property type="evidence" value="ECO:0007669"/>
    <property type="project" value="TreeGrafter"/>
</dbReference>
<dbReference type="Gene3D" id="3.90.1150.10">
    <property type="entry name" value="Aspartate Aminotransferase, domain 1"/>
    <property type="match status" value="1"/>
</dbReference>
<evidence type="ECO:0000313" key="7">
    <source>
        <dbReference type="EMBL" id="KAH7087318.1"/>
    </source>
</evidence>
<evidence type="ECO:0000256" key="2">
    <source>
        <dbReference type="ARBA" id="ARBA00007441"/>
    </source>
</evidence>
<feature type="domain" description="Aminotransferase class I/classII large" evidence="6">
    <location>
        <begin position="30"/>
        <end position="411"/>
    </location>
</feature>
<comment type="caution">
    <text evidence="7">The sequence shown here is derived from an EMBL/GenBank/DDBJ whole genome shotgun (WGS) entry which is preliminary data.</text>
</comment>
<dbReference type="InterPro" id="IPR015422">
    <property type="entry name" value="PyrdxlP-dep_Trfase_small"/>
</dbReference>
<dbReference type="CDD" id="cd00609">
    <property type="entry name" value="AAT_like"/>
    <property type="match status" value="1"/>
</dbReference>
<dbReference type="Pfam" id="PF00155">
    <property type="entry name" value="Aminotran_1_2"/>
    <property type="match status" value="1"/>
</dbReference>
<evidence type="ECO:0000256" key="1">
    <source>
        <dbReference type="ARBA" id="ARBA00001933"/>
    </source>
</evidence>
<accession>A0A8K0R7F1</accession>
<protein>
    <submittedName>
        <fullName evidence="7">Pyridoxal phosphate-dependent transferase</fullName>
    </submittedName>
</protein>
<comment type="cofactor">
    <cofactor evidence="1">
        <name>pyridoxal 5'-phosphate</name>
        <dbReference type="ChEBI" id="CHEBI:597326"/>
    </cofactor>
</comment>